<evidence type="ECO:0000256" key="1">
    <source>
        <dbReference type="ARBA" id="ARBA00012552"/>
    </source>
</evidence>
<keyword evidence="5 11" id="KW-0347">Helicase</keyword>
<dbReference type="InterPro" id="IPR012677">
    <property type="entry name" value="Nucleotide-bd_a/b_plait_sf"/>
</dbReference>
<dbReference type="FunFam" id="3.40.50.300:FF:000108">
    <property type="entry name" value="ATP-dependent RNA helicase RhlE"/>
    <property type="match status" value="1"/>
</dbReference>
<dbReference type="EMBL" id="PKUS01000001">
    <property type="protein sequence ID" value="PLW70661.1"/>
    <property type="molecule type" value="Genomic_DNA"/>
</dbReference>
<dbReference type="PROSITE" id="PS00039">
    <property type="entry name" value="DEAD_ATP_HELICASE"/>
    <property type="match status" value="1"/>
</dbReference>
<dbReference type="GO" id="GO:0009266">
    <property type="term" value="P:response to temperature stimulus"/>
    <property type="evidence" value="ECO:0007669"/>
    <property type="project" value="UniProtKB-ARBA"/>
</dbReference>
<evidence type="ECO:0000256" key="5">
    <source>
        <dbReference type="ARBA" id="ARBA00022806"/>
    </source>
</evidence>
<dbReference type="EC" id="3.6.4.13" evidence="1"/>
<comment type="caution">
    <text evidence="15">The sequence shown here is derived from an EMBL/GenBank/DDBJ whole genome shotgun (WGS) entry which is preliminary data.</text>
</comment>
<feature type="domain" description="DEAD-box RNA helicase Q" evidence="14">
    <location>
        <begin position="4"/>
        <end position="32"/>
    </location>
</feature>
<evidence type="ECO:0000256" key="9">
    <source>
        <dbReference type="ARBA" id="ARBA00074363"/>
    </source>
</evidence>
<keyword evidence="6 11" id="KW-0067">ATP-binding</keyword>
<evidence type="ECO:0000256" key="11">
    <source>
        <dbReference type="RuleBase" id="RU000492"/>
    </source>
</evidence>
<evidence type="ECO:0000259" key="14">
    <source>
        <dbReference type="PROSITE" id="PS51195"/>
    </source>
</evidence>
<comment type="similarity">
    <text evidence="7 11">Belongs to the DEAD box helicase family.</text>
</comment>
<protein>
    <recommendedName>
        <fullName evidence="9">DEAD-box ATP-dependent RNA helicase RhpA</fullName>
        <ecNumber evidence="1">3.6.4.13</ecNumber>
    </recommendedName>
</protein>
<dbReference type="CDD" id="cd18787">
    <property type="entry name" value="SF2_C_DEAD"/>
    <property type="match status" value="1"/>
</dbReference>
<reference evidence="15 16" key="1">
    <citation type="submission" date="2018-01" db="EMBL/GenBank/DDBJ databases">
        <title>The draft genome sequence of Halioglobus lutimaris HF004.</title>
        <authorList>
            <person name="Du Z.-J."/>
            <person name="Shi M.-J."/>
        </authorList>
    </citation>
    <scope>NUCLEOTIDE SEQUENCE [LARGE SCALE GENOMIC DNA]</scope>
    <source>
        <strain evidence="15 16">HF004</strain>
    </source>
</reference>
<dbReference type="Pfam" id="PF03880">
    <property type="entry name" value="DbpA"/>
    <property type="match status" value="1"/>
</dbReference>
<dbReference type="GO" id="GO:0016787">
    <property type="term" value="F:hydrolase activity"/>
    <property type="evidence" value="ECO:0007669"/>
    <property type="project" value="UniProtKB-KW"/>
</dbReference>
<name>A0A2N5X855_9GAMM</name>
<dbReference type="GO" id="GO:0005829">
    <property type="term" value="C:cytosol"/>
    <property type="evidence" value="ECO:0007669"/>
    <property type="project" value="TreeGrafter"/>
</dbReference>
<dbReference type="CDD" id="cd00268">
    <property type="entry name" value="DEADc"/>
    <property type="match status" value="1"/>
</dbReference>
<dbReference type="SMART" id="SM00487">
    <property type="entry name" value="DEXDc"/>
    <property type="match status" value="1"/>
</dbReference>
<dbReference type="PROSITE" id="PS51195">
    <property type="entry name" value="Q_MOTIF"/>
    <property type="match status" value="1"/>
</dbReference>
<dbReference type="Pfam" id="PF00270">
    <property type="entry name" value="DEAD"/>
    <property type="match status" value="1"/>
</dbReference>
<sequence length="474" mass="51808">MSTRSFDSLKLAPAQLQNLADLGYREMTDIQAAALPAAMAGEDLIAQAKTGSGKTATFALPLLSKLNPRDFGTQALVLCPTRELAAQVASEMRRLARYQQNIKVVVLCGGQSIGPQIGSLEHGAHIVVGTPGRIKDHLRKETLSLGRVSTLVLDEADRMLEMGFIDDISAIIDHTPQTRQTLLFSATYPDDINALSQRFQKSPREISVTAFVDDSLLEQQFFICQRNEKLSGLEKLLHRIRPDSAIVFCNTKESTREVCERLLESGIDALSLNGDLEQRDRDQVLVQFRQQSCRVLVATDVAARGLDIDGLPAVFNYDTPRDVETYVHRIGRTGRAGQPGLAVTLLAENERHRLDAISAYQGKELAFEVLAAVPTAKQHMPRAAYATLAIAGGRKDKVRPGDILGALTGEAGIDGKAVGRIDIMDHVAYVAVDNDLAGQALNRLTNGKIKGRKFKVRKLKGQPRARSRGSTGRR</sequence>
<evidence type="ECO:0000313" key="16">
    <source>
        <dbReference type="Proteomes" id="UP000235005"/>
    </source>
</evidence>
<evidence type="ECO:0000256" key="8">
    <source>
        <dbReference type="ARBA" id="ARBA00047984"/>
    </source>
</evidence>
<dbReference type="InterPro" id="IPR000629">
    <property type="entry name" value="RNA-helicase_DEAD-box_CS"/>
</dbReference>
<evidence type="ECO:0000256" key="2">
    <source>
        <dbReference type="ARBA" id="ARBA00022490"/>
    </source>
</evidence>
<keyword evidence="4 11" id="KW-0378">Hydrolase</keyword>
<dbReference type="InterPro" id="IPR011545">
    <property type="entry name" value="DEAD/DEAH_box_helicase_dom"/>
</dbReference>
<dbReference type="NCBIfam" id="NF008744">
    <property type="entry name" value="PRK11776.1"/>
    <property type="match status" value="1"/>
</dbReference>
<organism evidence="15 16">
    <name type="scientific">Pseudohalioglobus lutimaris</name>
    <dbReference type="NCBI Taxonomy" id="1737061"/>
    <lineage>
        <taxon>Bacteria</taxon>
        <taxon>Pseudomonadati</taxon>
        <taxon>Pseudomonadota</taxon>
        <taxon>Gammaproteobacteria</taxon>
        <taxon>Cellvibrionales</taxon>
        <taxon>Halieaceae</taxon>
        <taxon>Pseudohalioglobus</taxon>
    </lineage>
</organism>
<dbReference type="PANTHER" id="PTHR47959">
    <property type="entry name" value="ATP-DEPENDENT RNA HELICASE RHLE-RELATED"/>
    <property type="match status" value="1"/>
</dbReference>
<dbReference type="InterPro" id="IPR027417">
    <property type="entry name" value="P-loop_NTPase"/>
</dbReference>
<dbReference type="SMART" id="SM00490">
    <property type="entry name" value="HELICc"/>
    <property type="match status" value="1"/>
</dbReference>
<evidence type="ECO:0000256" key="7">
    <source>
        <dbReference type="ARBA" id="ARBA00038437"/>
    </source>
</evidence>
<evidence type="ECO:0000256" key="10">
    <source>
        <dbReference type="PROSITE-ProRule" id="PRU00552"/>
    </source>
</evidence>
<dbReference type="Gene3D" id="3.40.50.300">
    <property type="entry name" value="P-loop containing nucleotide triphosphate hydrolases"/>
    <property type="match status" value="2"/>
</dbReference>
<dbReference type="InterPro" id="IPR005580">
    <property type="entry name" value="DbpA/CsdA_RNA-bd_dom"/>
</dbReference>
<dbReference type="InterPro" id="IPR001650">
    <property type="entry name" value="Helicase_C-like"/>
</dbReference>
<evidence type="ECO:0000256" key="4">
    <source>
        <dbReference type="ARBA" id="ARBA00022801"/>
    </source>
</evidence>
<dbReference type="InterPro" id="IPR044742">
    <property type="entry name" value="DEAD/DEAH_RhlB"/>
</dbReference>
<dbReference type="OrthoDB" id="9805696at2"/>
<dbReference type="InterPro" id="IPR014014">
    <property type="entry name" value="RNA_helicase_DEAD_Q_motif"/>
</dbReference>
<dbReference type="PANTHER" id="PTHR47959:SF1">
    <property type="entry name" value="ATP-DEPENDENT RNA HELICASE DBPA"/>
    <property type="match status" value="1"/>
</dbReference>
<feature type="domain" description="Helicase ATP-binding" evidence="12">
    <location>
        <begin position="35"/>
        <end position="206"/>
    </location>
</feature>
<dbReference type="GO" id="GO:0003724">
    <property type="term" value="F:RNA helicase activity"/>
    <property type="evidence" value="ECO:0007669"/>
    <property type="project" value="UniProtKB-EC"/>
</dbReference>
<evidence type="ECO:0000259" key="12">
    <source>
        <dbReference type="PROSITE" id="PS51192"/>
    </source>
</evidence>
<accession>A0A2N5X855</accession>
<dbReference type="Proteomes" id="UP000235005">
    <property type="component" value="Unassembled WGS sequence"/>
</dbReference>
<dbReference type="PROSITE" id="PS51194">
    <property type="entry name" value="HELICASE_CTER"/>
    <property type="match status" value="1"/>
</dbReference>
<comment type="catalytic activity">
    <reaction evidence="8">
        <text>ATP + H2O = ADP + phosphate + H(+)</text>
        <dbReference type="Rhea" id="RHEA:13065"/>
        <dbReference type="ChEBI" id="CHEBI:15377"/>
        <dbReference type="ChEBI" id="CHEBI:15378"/>
        <dbReference type="ChEBI" id="CHEBI:30616"/>
        <dbReference type="ChEBI" id="CHEBI:43474"/>
        <dbReference type="ChEBI" id="CHEBI:456216"/>
        <dbReference type="EC" id="3.6.4.13"/>
    </reaction>
</comment>
<keyword evidence="3 11" id="KW-0547">Nucleotide-binding</keyword>
<proteinExistence type="inferred from homology"/>
<feature type="domain" description="Helicase C-terminal" evidence="13">
    <location>
        <begin position="232"/>
        <end position="381"/>
    </location>
</feature>
<dbReference type="InterPro" id="IPR050079">
    <property type="entry name" value="DEAD_box_RNA_helicase"/>
</dbReference>
<dbReference type="GO" id="GO:0042255">
    <property type="term" value="P:ribosome assembly"/>
    <property type="evidence" value="ECO:0007669"/>
    <property type="project" value="UniProtKB-ARBA"/>
</dbReference>
<keyword evidence="2" id="KW-0963">Cytoplasm</keyword>
<dbReference type="GO" id="GO:0003676">
    <property type="term" value="F:nucleic acid binding"/>
    <property type="evidence" value="ECO:0007669"/>
    <property type="project" value="InterPro"/>
</dbReference>
<evidence type="ECO:0000256" key="6">
    <source>
        <dbReference type="ARBA" id="ARBA00022840"/>
    </source>
</evidence>
<dbReference type="Gene3D" id="3.30.70.330">
    <property type="match status" value="1"/>
</dbReference>
<evidence type="ECO:0000313" key="15">
    <source>
        <dbReference type="EMBL" id="PLW70661.1"/>
    </source>
</evidence>
<dbReference type="PROSITE" id="PS51192">
    <property type="entry name" value="HELICASE_ATP_BIND_1"/>
    <property type="match status" value="1"/>
</dbReference>
<dbReference type="InterPro" id="IPR014001">
    <property type="entry name" value="Helicase_ATP-bd"/>
</dbReference>
<feature type="short sequence motif" description="Q motif" evidence="10">
    <location>
        <begin position="4"/>
        <end position="32"/>
    </location>
</feature>
<dbReference type="Pfam" id="PF00271">
    <property type="entry name" value="Helicase_C"/>
    <property type="match status" value="1"/>
</dbReference>
<gene>
    <name evidence="15" type="ORF">C0039_00570</name>
</gene>
<keyword evidence="16" id="KW-1185">Reference proteome</keyword>
<dbReference type="RefSeq" id="WP_101516973.1">
    <property type="nucleotide sequence ID" value="NZ_PKUS01000001.1"/>
</dbReference>
<dbReference type="SUPFAM" id="SSF52540">
    <property type="entry name" value="P-loop containing nucleoside triphosphate hydrolases"/>
    <property type="match status" value="1"/>
</dbReference>
<evidence type="ECO:0000256" key="3">
    <source>
        <dbReference type="ARBA" id="ARBA00022741"/>
    </source>
</evidence>
<dbReference type="GO" id="GO:0005524">
    <property type="term" value="F:ATP binding"/>
    <property type="evidence" value="ECO:0007669"/>
    <property type="project" value="UniProtKB-KW"/>
</dbReference>
<dbReference type="AlphaFoldDB" id="A0A2N5X855"/>
<evidence type="ECO:0000259" key="13">
    <source>
        <dbReference type="PROSITE" id="PS51194"/>
    </source>
</evidence>